<comment type="caution">
    <text evidence="2">The sequence shown here is derived from an EMBL/GenBank/DDBJ whole genome shotgun (WGS) entry which is preliminary data.</text>
</comment>
<dbReference type="EMBL" id="JAAGMQ010000074">
    <property type="protein sequence ID" value="NEC32081.1"/>
    <property type="molecule type" value="Genomic_DNA"/>
</dbReference>
<name>A0A6G3T7S0_9ACTN</name>
<dbReference type="Proteomes" id="UP000475666">
    <property type="component" value="Unassembled WGS sequence"/>
</dbReference>
<reference evidence="2 3" key="1">
    <citation type="submission" date="2020-01" db="EMBL/GenBank/DDBJ databases">
        <title>Insect and environment-associated Actinomycetes.</title>
        <authorList>
            <person name="Currrie C."/>
            <person name="Chevrette M."/>
            <person name="Carlson C."/>
            <person name="Stubbendieck R."/>
            <person name="Wendt-Pienkowski E."/>
        </authorList>
    </citation>
    <scope>NUCLEOTIDE SEQUENCE [LARGE SCALE GENOMIC DNA]</scope>
    <source>
        <strain evidence="2 3">SID7739</strain>
    </source>
</reference>
<evidence type="ECO:0000313" key="3">
    <source>
        <dbReference type="Proteomes" id="UP000475666"/>
    </source>
</evidence>
<dbReference type="AlphaFoldDB" id="A0A6G3T7S0"/>
<accession>A0A6G3T7S0</accession>
<feature type="compositionally biased region" description="Pro residues" evidence="1">
    <location>
        <begin position="64"/>
        <end position="81"/>
    </location>
</feature>
<organism evidence="2 3">
    <name type="scientific">Streptomyces rubrogriseus</name>
    <dbReference type="NCBI Taxonomy" id="194673"/>
    <lineage>
        <taxon>Bacteria</taxon>
        <taxon>Bacillati</taxon>
        <taxon>Actinomycetota</taxon>
        <taxon>Actinomycetes</taxon>
        <taxon>Kitasatosporales</taxon>
        <taxon>Streptomycetaceae</taxon>
        <taxon>Streptomyces</taxon>
        <taxon>Streptomyces violaceoruber group</taxon>
    </lineage>
</organism>
<evidence type="ECO:0000256" key="1">
    <source>
        <dbReference type="SAM" id="MobiDB-lite"/>
    </source>
</evidence>
<protein>
    <submittedName>
        <fullName evidence="2">Uncharacterized protein</fullName>
    </submittedName>
</protein>
<proteinExistence type="predicted"/>
<evidence type="ECO:0000313" key="2">
    <source>
        <dbReference type="EMBL" id="NEC32081.1"/>
    </source>
</evidence>
<sequence length="130" mass="13992">MSTTPPGGSLVDLRPRRVTPRRLGAAAVVYGVFVAGWYLGQPVTPECHVDRAALDRAAERYRPGPSPTPAPAYSPIPPPSAYPGHSSLADAHTVQSPEVMSLTFTSYAVACTNDMGERPRLRAWFDGGWE</sequence>
<dbReference type="RefSeq" id="WP_164270606.1">
    <property type="nucleotide sequence ID" value="NZ_JAAGMQ010000074.1"/>
</dbReference>
<gene>
    <name evidence="2" type="ORF">G3I66_02605</name>
</gene>
<feature type="region of interest" description="Disordered" evidence="1">
    <location>
        <begin position="58"/>
        <end position="88"/>
    </location>
</feature>